<feature type="compositionally biased region" description="Low complexity" evidence="1">
    <location>
        <begin position="8"/>
        <end position="18"/>
    </location>
</feature>
<protein>
    <submittedName>
        <fullName evidence="2">Uncharacterized protein</fullName>
    </submittedName>
</protein>
<proteinExistence type="predicted"/>
<sequence>MAIDRFSPPKYSLKSPSSCVQPVRNPESNRTLGKKNFTLPSNSLNQHFGDLLKCNGTW</sequence>
<name>A0A0E9QN86_ANGAN</name>
<evidence type="ECO:0000256" key="1">
    <source>
        <dbReference type="SAM" id="MobiDB-lite"/>
    </source>
</evidence>
<organism evidence="2">
    <name type="scientific">Anguilla anguilla</name>
    <name type="common">European freshwater eel</name>
    <name type="synonym">Muraena anguilla</name>
    <dbReference type="NCBI Taxonomy" id="7936"/>
    <lineage>
        <taxon>Eukaryota</taxon>
        <taxon>Metazoa</taxon>
        <taxon>Chordata</taxon>
        <taxon>Craniata</taxon>
        <taxon>Vertebrata</taxon>
        <taxon>Euteleostomi</taxon>
        <taxon>Actinopterygii</taxon>
        <taxon>Neopterygii</taxon>
        <taxon>Teleostei</taxon>
        <taxon>Anguilliformes</taxon>
        <taxon>Anguillidae</taxon>
        <taxon>Anguilla</taxon>
    </lineage>
</organism>
<feature type="region of interest" description="Disordered" evidence="1">
    <location>
        <begin position="1"/>
        <end position="38"/>
    </location>
</feature>
<evidence type="ECO:0000313" key="2">
    <source>
        <dbReference type="EMBL" id="JAH17942.1"/>
    </source>
</evidence>
<dbReference type="EMBL" id="GBXM01090635">
    <property type="protein sequence ID" value="JAH17942.1"/>
    <property type="molecule type" value="Transcribed_RNA"/>
</dbReference>
<reference evidence="2" key="1">
    <citation type="submission" date="2014-11" db="EMBL/GenBank/DDBJ databases">
        <authorList>
            <person name="Amaro Gonzalez C."/>
        </authorList>
    </citation>
    <scope>NUCLEOTIDE SEQUENCE</scope>
</reference>
<accession>A0A0E9QN86</accession>
<reference evidence="2" key="2">
    <citation type="journal article" date="2015" name="Fish Shellfish Immunol.">
        <title>Early steps in the European eel (Anguilla anguilla)-Vibrio vulnificus interaction in the gills: Role of the RtxA13 toxin.</title>
        <authorList>
            <person name="Callol A."/>
            <person name="Pajuelo D."/>
            <person name="Ebbesson L."/>
            <person name="Teles M."/>
            <person name="MacKenzie S."/>
            <person name="Amaro C."/>
        </authorList>
    </citation>
    <scope>NUCLEOTIDE SEQUENCE</scope>
</reference>
<dbReference type="AlphaFoldDB" id="A0A0E9QN86"/>